<keyword evidence="2" id="KW-1185">Reference proteome</keyword>
<reference evidence="1 2" key="1">
    <citation type="journal article" date="2018" name="Mar. Genomics">
        <title>Complete genome sequence of Marinifilaceae bacterium strain SPP2, isolated from the Antarctic marine sediment.</title>
        <authorList>
            <person name="Watanabe M."/>
            <person name="Kojima H."/>
            <person name="Fukui M."/>
        </authorList>
    </citation>
    <scope>NUCLEOTIDE SEQUENCE [LARGE SCALE GENOMIC DNA]</scope>
    <source>
        <strain evidence="1 2">SPP2</strain>
    </source>
</reference>
<gene>
    <name evidence="1" type="ORF">ALGA_0027</name>
</gene>
<dbReference type="KEGG" id="mbas:ALGA_0027"/>
<accession>A0A1Y1CEG9</accession>
<reference evidence="2" key="2">
    <citation type="journal article" date="2020" name="Antonie Van Leeuwenhoek">
        <title>Labilibaculum antarcticum sp. nov., a novel facultative anaerobic, psychrotorelant bacterium isolated from marine sediment of Antarctica.</title>
        <authorList>
            <person name="Watanabe M."/>
            <person name="Kojima H."/>
            <person name="Fukui M."/>
        </authorList>
    </citation>
    <scope>NUCLEOTIDE SEQUENCE [LARGE SCALE GENOMIC DNA]</scope>
    <source>
        <strain evidence="2">SPP2</strain>
    </source>
</reference>
<organism evidence="1 2">
    <name type="scientific">Labilibaculum antarcticum</name>
    <dbReference type="NCBI Taxonomy" id="1717717"/>
    <lineage>
        <taxon>Bacteria</taxon>
        <taxon>Pseudomonadati</taxon>
        <taxon>Bacteroidota</taxon>
        <taxon>Bacteroidia</taxon>
        <taxon>Marinilabiliales</taxon>
        <taxon>Marinifilaceae</taxon>
        <taxon>Labilibaculum</taxon>
    </lineage>
</organism>
<name>A0A1Y1CEG9_9BACT</name>
<dbReference type="OrthoDB" id="1121007at2"/>
<sequence>MAKMLYDKMSTDGHLDSSKRHTRLCKRIKGAENLVTAITPSITNLKEKQEIRLACEDDKTAAYDDMQFNDAALDDVIRNLSAGTKQYDRAHPGRSVHSMLFPDGKTTTITEASLSAEPDKAEQVLQRLKGFEEGHELLSYQLPLESAIAICRSGISSYQNSITAVKTALAEEEMAQAALRRQYEFNYLDAVKIFGKSFAHRLFPKAASKKKEVIAEAVPE</sequence>
<proteinExistence type="predicted"/>
<evidence type="ECO:0000313" key="1">
    <source>
        <dbReference type="EMBL" id="BAX78422.1"/>
    </source>
</evidence>
<dbReference type="EMBL" id="AP018042">
    <property type="protein sequence ID" value="BAX78422.1"/>
    <property type="molecule type" value="Genomic_DNA"/>
</dbReference>
<dbReference type="RefSeq" id="WP_096427363.1">
    <property type="nucleotide sequence ID" value="NZ_AP018042.1"/>
</dbReference>
<dbReference type="AlphaFoldDB" id="A0A1Y1CEG9"/>
<protein>
    <submittedName>
        <fullName evidence="1">Uncharacterized protein</fullName>
    </submittedName>
</protein>
<evidence type="ECO:0000313" key="2">
    <source>
        <dbReference type="Proteomes" id="UP000218267"/>
    </source>
</evidence>
<dbReference type="Proteomes" id="UP000218267">
    <property type="component" value="Chromosome"/>
</dbReference>